<evidence type="ECO:0000313" key="3">
    <source>
        <dbReference type="EMBL" id="RWX75416.1"/>
    </source>
</evidence>
<name>A0A444LC51_9HYPH</name>
<dbReference type="RefSeq" id="WP_128444302.1">
    <property type="nucleotide sequence ID" value="NZ_SBIP01000004.1"/>
</dbReference>
<keyword evidence="1" id="KW-0560">Oxidoreductase</keyword>
<gene>
    <name evidence="3" type="ORF">EPK99_17065</name>
</gene>
<reference evidence="3 4" key="1">
    <citation type="submission" date="2019-01" db="EMBL/GenBank/DDBJ databases">
        <title>The draft genome of Rhizobium sp. 24NR.</title>
        <authorList>
            <person name="Liu L."/>
            <person name="Liang L."/>
            <person name="Shi S."/>
            <person name="Xu L."/>
            <person name="Wang X."/>
            <person name="Li L."/>
            <person name="Zhang X."/>
        </authorList>
    </citation>
    <scope>NUCLEOTIDE SEQUENCE [LARGE SCALE GENOMIC DNA]</scope>
    <source>
        <strain evidence="3 4">24NR</strain>
    </source>
</reference>
<evidence type="ECO:0000259" key="2">
    <source>
        <dbReference type="Pfam" id="PF00171"/>
    </source>
</evidence>
<keyword evidence="4" id="KW-1185">Reference proteome</keyword>
<evidence type="ECO:0000313" key="4">
    <source>
        <dbReference type="Proteomes" id="UP000287687"/>
    </source>
</evidence>
<dbReference type="OrthoDB" id="9770537at2"/>
<dbReference type="EMBL" id="SBIP01000004">
    <property type="protein sequence ID" value="RWX75416.1"/>
    <property type="molecule type" value="Genomic_DNA"/>
</dbReference>
<dbReference type="InterPro" id="IPR044151">
    <property type="entry name" value="ALDH_KGSADH"/>
</dbReference>
<dbReference type="Proteomes" id="UP000287687">
    <property type="component" value="Unassembled WGS sequence"/>
</dbReference>
<dbReference type="InterPro" id="IPR050740">
    <property type="entry name" value="Aldehyde_DH_Superfamily"/>
</dbReference>
<dbReference type="GO" id="GO:0016620">
    <property type="term" value="F:oxidoreductase activity, acting on the aldehyde or oxo group of donors, NAD or NADP as acceptor"/>
    <property type="evidence" value="ECO:0007669"/>
    <property type="project" value="InterPro"/>
</dbReference>
<feature type="domain" description="Aldehyde dehydrogenase" evidence="2">
    <location>
        <begin position="20"/>
        <end position="350"/>
    </location>
</feature>
<proteinExistence type="predicted"/>
<sequence length="509" mass="53560">MTISGNLLIGGKGTRGSNGEFSAVEASTGKPLEGSFGGATKADVEAATKLAWQAFDIYRETSLEDRAAFLEAIAQEIEALGDELVVRAMAETGLPRGRLEGERGRTAGQLRLFAKEVLDGRFQELRFDPANPERKPAPKPDLRLRNIAVGPVAVFGASNFPLAFSVAGGDTASALAAGCPVVVKAHSAHPGTSELVGQAVQRAVEKCGLPAGVFAMLFDTGFEVGQALVADPRIRAVGFTGSRRGGTALMKIASERKQPIPVYAEMSSINPVILFPGALKNRAEQIATGFVNSLVLGAGQFCTNPGLLIAVEGEDLDTFIAKAGQLLPDMPAQTMLTGSISKAYCEGVARLEKHPEVTLVAKGKTGGEFDGVASLFQASASAFQAHHELQDEVFGAAGLVVKCRDVAELESVLDGLEGQLTIALHVDESDMEDAARLRLKLEMLAGRLLVDGFGTGVEVSPAMVHGGPYPATSDGRTTSVGTLAIYRFLRPVSYQDFPTAMLPQPLRQA</sequence>
<dbReference type="AlphaFoldDB" id="A0A444LC51"/>
<dbReference type="InterPro" id="IPR016162">
    <property type="entry name" value="Ald_DH_N"/>
</dbReference>
<dbReference type="Gene3D" id="3.40.605.10">
    <property type="entry name" value="Aldehyde Dehydrogenase, Chain A, domain 1"/>
    <property type="match status" value="1"/>
</dbReference>
<protein>
    <submittedName>
        <fullName evidence="3">Aldehyde dehydrogenase (NADP(+))</fullName>
    </submittedName>
</protein>
<dbReference type="SUPFAM" id="SSF53720">
    <property type="entry name" value="ALDH-like"/>
    <property type="match status" value="1"/>
</dbReference>
<accession>A0A444LC51</accession>
<dbReference type="PANTHER" id="PTHR43353">
    <property type="entry name" value="SUCCINATE-SEMIALDEHYDE DEHYDROGENASE, MITOCHONDRIAL"/>
    <property type="match status" value="1"/>
</dbReference>
<dbReference type="Gene3D" id="3.40.309.10">
    <property type="entry name" value="Aldehyde Dehydrogenase, Chain A, domain 2"/>
    <property type="match status" value="1"/>
</dbReference>
<dbReference type="Pfam" id="PF00171">
    <property type="entry name" value="Aldedh"/>
    <property type="match status" value="1"/>
</dbReference>
<dbReference type="InterPro" id="IPR015590">
    <property type="entry name" value="Aldehyde_DH_dom"/>
</dbReference>
<evidence type="ECO:0000256" key="1">
    <source>
        <dbReference type="ARBA" id="ARBA00023002"/>
    </source>
</evidence>
<dbReference type="PANTHER" id="PTHR43353:SF3">
    <property type="entry name" value="ALDEHYDE DEHYDROGENASE-RELATED"/>
    <property type="match status" value="1"/>
</dbReference>
<dbReference type="InterPro" id="IPR016163">
    <property type="entry name" value="Ald_DH_C"/>
</dbReference>
<dbReference type="CDD" id="cd07129">
    <property type="entry name" value="ALDH_KGSADH"/>
    <property type="match status" value="1"/>
</dbReference>
<dbReference type="InterPro" id="IPR016161">
    <property type="entry name" value="Ald_DH/histidinol_DH"/>
</dbReference>
<organism evidence="3 4">
    <name type="scientific">Neorhizobium lilium</name>
    <dbReference type="NCBI Taxonomy" id="2503024"/>
    <lineage>
        <taxon>Bacteria</taxon>
        <taxon>Pseudomonadati</taxon>
        <taxon>Pseudomonadota</taxon>
        <taxon>Alphaproteobacteria</taxon>
        <taxon>Hyphomicrobiales</taxon>
        <taxon>Rhizobiaceae</taxon>
        <taxon>Rhizobium/Agrobacterium group</taxon>
        <taxon>Neorhizobium</taxon>
    </lineage>
</organism>
<comment type="caution">
    <text evidence="3">The sequence shown here is derived from an EMBL/GenBank/DDBJ whole genome shotgun (WGS) entry which is preliminary data.</text>
</comment>